<reference evidence="5 6" key="1">
    <citation type="submission" date="2016-04" db="EMBL/GenBank/DDBJ databases">
        <title>Genome sequence of Clostridium magnum DSM 2767.</title>
        <authorList>
            <person name="Poehlein A."/>
            <person name="Uhlig R."/>
            <person name="Fischer R."/>
            <person name="Bahl H."/>
            <person name="Daniel R."/>
        </authorList>
    </citation>
    <scope>NUCLEOTIDE SEQUENCE [LARGE SCALE GENOMIC DNA]</scope>
    <source>
        <strain evidence="5 6">DSM 2767</strain>
    </source>
</reference>
<accession>A0A162SAM5</accession>
<dbReference type="Proteomes" id="UP000076603">
    <property type="component" value="Unassembled WGS sequence"/>
</dbReference>
<dbReference type="SUPFAM" id="SSF47413">
    <property type="entry name" value="lambda repressor-like DNA-binding domains"/>
    <property type="match status" value="1"/>
</dbReference>
<dbReference type="PANTHER" id="PTHR30146:SF149">
    <property type="entry name" value="HTH-TYPE TRANSCRIPTIONAL REGULATOR EBGR"/>
    <property type="match status" value="1"/>
</dbReference>
<dbReference type="Pfam" id="PF00356">
    <property type="entry name" value="LacI"/>
    <property type="match status" value="1"/>
</dbReference>
<keyword evidence="3" id="KW-0804">Transcription</keyword>
<protein>
    <submittedName>
        <fullName evidence="5">HTH-type transcriptional regulator LacR</fullName>
    </submittedName>
</protein>
<dbReference type="RefSeq" id="WP_066626100.1">
    <property type="nucleotide sequence ID" value="NZ_FQXL01000032.1"/>
</dbReference>
<organism evidence="5 6">
    <name type="scientific">Clostridium magnum DSM 2767</name>
    <dbReference type="NCBI Taxonomy" id="1121326"/>
    <lineage>
        <taxon>Bacteria</taxon>
        <taxon>Bacillati</taxon>
        <taxon>Bacillota</taxon>
        <taxon>Clostridia</taxon>
        <taxon>Eubacteriales</taxon>
        <taxon>Clostridiaceae</taxon>
        <taxon>Clostridium</taxon>
    </lineage>
</organism>
<dbReference type="InterPro" id="IPR028082">
    <property type="entry name" value="Peripla_BP_I"/>
</dbReference>
<keyword evidence="2" id="KW-0238">DNA-binding</keyword>
<evidence type="ECO:0000256" key="3">
    <source>
        <dbReference type="ARBA" id="ARBA00023163"/>
    </source>
</evidence>
<comment type="caution">
    <text evidence="5">The sequence shown here is derived from an EMBL/GenBank/DDBJ whole genome shotgun (WGS) entry which is preliminary data.</text>
</comment>
<evidence type="ECO:0000256" key="1">
    <source>
        <dbReference type="ARBA" id="ARBA00023015"/>
    </source>
</evidence>
<dbReference type="AlphaFoldDB" id="A0A162SAM5"/>
<dbReference type="Gene3D" id="1.10.260.40">
    <property type="entry name" value="lambda repressor-like DNA-binding domains"/>
    <property type="match status" value="1"/>
</dbReference>
<dbReference type="Gene3D" id="3.40.50.2300">
    <property type="match status" value="2"/>
</dbReference>
<dbReference type="Pfam" id="PF13377">
    <property type="entry name" value="Peripla_BP_3"/>
    <property type="match status" value="1"/>
</dbReference>
<keyword evidence="6" id="KW-1185">Reference proteome</keyword>
<sequence length="333" mass="38144">MATIKDIAEKAEVSIATVSRILNFDETISVSENTKKKIFEIADELNYITPRKRKNKKQEYKNIGIVHWYSDKEELEDPYYLSIRIGVERKCEEEHINFTRINKGDNYDKFEKFDGIVAIGKFGDIDIAKFDRLTSNIVFVDSSPHENKYDSVVIDFRKAVNSALDYLVSLGHKDIIYIGGEEYINDNKDKIVDYRTETYRDYMKSIGSYDSNNMLLGRFSHADGYRLVKEFLLKKNRQIAFLIASDSMAIGAYKAVMEAGLNIPKDISIVGFNDISTAKYMTPALSTVKVYTDFMGETAVELILERLKNGRSICKKVIIPTKLMVRESCSKLI</sequence>
<dbReference type="SMART" id="SM00354">
    <property type="entry name" value="HTH_LACI"/>
    <property type="match status" value="1"/>
</dbReference>
<dbReference type="CDD" id="cd01392">
    <property type="entry name" value="HTH_LacI"/>
    <property type="match status" value="1"/>
</dbReference>
<dbReference type="GO" id="GO:0003700">
    <property type="term" value="F:DNA-binding transcription factor activity"/>
    <property type="evidence" value="ECO:0007669"/>
    <property type="project" value="TreeGrafter"/>
</dbReference>
<name>A0A162SAM5_9CLOT</name>
<feature type="domain" description="HTH lacI-type" evidence="4">
    <location>
        <begin position="2"/>
        <end position="58"/>
    </location>
</feature>
<dbReference type="EMBL" id="LWAE01000004">
    <property type="protein sequence ID" value="KZL90989.1"/>
    <property type="molecule type" value="Genomic_DNA"/>
</dbReference>
<dbReference type="OrthoDB" id="43195at2"/>
<evidence type="ECO:0000313" key="5">
    <source>
        <dbReference type="EMBL" id="KZL90989.1"/>
    </source>
</evidence>
<dbReference type="PRINTS" id="PR00036">
    <property type="entry name" value="HTHLACI"/>
</dbReference>
<proteinExistence type="predicted"/>
<gene>
    <name evidence="5" type="primary">lacR_2</name>
    <name evidence="5" type="ORF">CLMAG_39000</name>
</gene>
<dbReference type="PANTHER" id="PTHR30146">
    <property type="entry name" value="LACI-RELATED TRANSCRIPTIONAL REPRESSOR"/>
    <property type="match status" value="1"/>
</dbReference>
<dbReference type="SUPFAM" id="SSF53822">
    <property type="entry name" value="Periplasmic binding protein-like I"/>
    <property type="match status" value="1"/>
</dbReference>
<evidence type="ECO:0000256" key="2">
    <source>
        <dbReference type="ARBA" id="ARBA00023125"/>
    </source>
</evidence>
<dbReference type="PROSITE" id="PS50932">
    <property type="entry name" value="HTH_LACI_2"/>
    <property type="match status" value="1"/>
</dbReference>
<dbReference type="CDD" id="cd01544">
    <property type="entry name" value="PBP1_GalR"/>
    <property type="match status" value="1"/>
</dbReference>
<dbReference type="PATRIC" id="fig|1121326.3.peg.3947"/>
<evidence type="ECO:0000259" key="4">
    <source>
        <dbReference type="PROSITE" id="PS50932"/>
    </source>
</evidence>
<evidence type="ECO:0000313" key="6">
    <source>
        <dbReference type="Proteomes" id="UP000076603"/>
    </source>
</evidence>
<dbReference type="InterPro" id="IPR046335">
    <property type="entry name" value="LacI/GalR-like_sensor"/>
</dbReference>
<keyword evidence="1" id="KW-0805">Transcription regulation</keyword>
<dbReference type="STRING" id="1121326.CLMAG_39000"/>
<dbReference type="InterPro" id="IPR010982">
    <property type="entry name" value="Lambda_DNA-bd_dom_sf"/>
</dbReference>
<dbReference type="InterPro" id="IPR000843">
    <property type="entry name" value="HTH_LacI"/>
</dbReference>
<dbReference type="GO" id="GO:0000976">
    <property type="term" value="F:transcription cis-regulatory region binding"/>
    <property type="evidence" value="ECO:0007669"/>
    <property type="project" value="TreeGrafter"/>
</dbReference>
<dbReference type="PROSITE" id="PS00356">
    <property type="entry name" value="HTH_LACI_1"/>
    <property type="match status" value="1"/>
</dbReference>